<dbReference type="HOGENOM" id="CLU_3408117_0_0_1"/>
<protein>
    <submittedName>
        <fullName evidence="1">Contig An04c0380, genomic contig</fullName>
    </submittedName>
</protein>
<proteinExistence type="predicted"/>
<dbReference type="GO" id="GO:0016020">
    <property type="term" value="C:membrane"/>
    <property type="evidence" value="ECO:0007669"/>
    <property type="project" value="InterPro"/>
</dbReference>
<reference evidence="1 2" key="1">
    <citation type="journal article" date="2007" name="Nat. Biotechnol.">
        <title>Genome sequencing and analysis of the versatile cell factory Aspergillus niger CBS 513.88.</title>
        <authorList>
            <person name="Pel H.J."/>
            <person name="de Winde J.H."/>
            <person name="Archer D.B."/>
            <person name="Dyer P.S."/>
            <person name="Hofmann G."/>
            <person name="Schaap P.J."/>
            <person name="Turner G."/>
            <person name="de Vries R.P."/>
            <person name="Albang R."/>
            <person name="Albermann K."/>
            <person name="Andersen M.R."/>
            <person name="Bendtsen J.D."/>
            <person name="Benen J.A."/>
            <person name="van den Berg M."/>
            <person name="Breestraat S."/>
            <person name="Caddick M.X."/>
            <person name="Contreras R."/>
            <person name="Cornell M."/>
            <person name="Coutinho P.M."/>
            <person name="Danchin E.G."/>
            <person name="Debets A.J."/>
            <person name="Dekker P."/>
            <person name="van Dijck P.W."/>
            <person name="van Dijk A."/>
            <person name="Dijkhuizen L."/>
            <person name="Driessen A.J."/>
            <person name="d'Enfert C."/>
            <person name="Geysens S."/>
            <person name="Goosen C."/>
            <person name="Groot G.S."/>
            <person name="de Groot P.W."/>
            <person name="Guillemette T."/>
            <person name="Henrissat B."/>
            <person name="Herweijer M."/>
            <person name="van den Hombergh J.P."/>
            <person name="van den Hondel C.A."/>
            <person name="van der Heijden R.T."/>
            <person name="van der Kaaij R.M."/>
            <person name="Klis F.M."/>
            <person name="Kools H.J."/>
            <person name="Kubicek C.P."/>
            <person name="van Kuyk P.A."/>
            <person name="Lauber J."/>
            <person name="Lu X."/>
            <person name="van der Maarel M.J."/>
            <person name="Meulenberg R."/>
            <person name="Menke H."/>
            <person name="Mortimer M.A."/>
            <person name="Nielsen J."/>
            <person name="Oliver S.G."/>
            <person name="Olsthoorn M."/>
            <person name="Pal K."/>
            <person name="van Peij N.N."/>
            <person name="Ram A.F."/>
            <person name="Rinas U."/>
            <person name="Roubos J.A."/>
            <person name="Sagt C.M."/>
            <person name="Schmoll M."/>
            <person name="Sun J."/>
            <person name="Ussery D."/>
            <person name="Varga J."/>
            <person name="Vervecken W."/>
            <person name="van de Vondervoort P.J."/>
            <person name="Wedler H."/>
            <person name="Wosten H.A."/>
            <person name="Zeng A.P."/>
            <person name="van Ooyen A.J."/>
            <person name="Visser J."/>
            <person name="Stam H."/>
        </authorList>
    </citation>
    <scope>NUCLEOTIDE SEQUENCE [LARGE SCALE GENOMIC DNA]</scope>
    <source>
        <strain evidence="2">CBS 513.88 / FGSC A1513 / ATCC MYA-4892</strain>
    </source>
</reference>
<dbReference type="AlphaFoldDB" id="A2QKC9"/>
<accession>A2QKC9</accession>
<dbReference type="GO" id="GO:0022904">
    <property type="term" value="P:respiratory electron transport chain"/>
    <property type="evidence" value="ECO:0007669"/>
    <property type="project" value="InterPro"/>
</dbReference>
<dbReference type="SUPFAM" id="SSF81342">
    <property type="entry name" value="Transmembrane di-heme cytochromes"/>
    <property type="match status" value="1"/>
</dbReference>
<dbReference type="InterPro" id="IPR016174">
    <property type="entry name" value="Di-haem_cyt_TM"/>
</dbReference>
<gene>
    <name evidence="1" type="ORF">An04g10160</name>
</gene>
<sequence>ILIVMMATAFGYVLPYGQINLWGAALITN</sequence>
<dbReference type="Proteomes" id="UP000006706">
    <property type="component" value="Chromosome 6L"/>
</dbReference>
<evidence type="ECO:0000313" key="2">
    <source>
        <dbReference type="Proteomes" id="UP000006706"/>
    </source>
</evidence>
<organism evidence="1 2">
    <name type="scientific">Aspergillus niger (strain ATCC MYA-4892 / CBS 513.88 / FGSC A1513)</name>
    <dbReference type="NCBI Taxonomy" id="425011"/>
    <lineage>
        <taxon>Eukaryota</taxon>
        <taxon>Fungi</taxon>
        <taxon>Dikarya</taxon>
        <taxon>Ascomycota</taxon>
        <taxon>Pezizomycotina</taxon>
        <taxon>Eurotiomycetes</taxon>
        <taxon>Eurotiomycetidae</taxon>
        <taxon>Eurotiales</taxon>
        <taxon>Aspergillaceae</taxon>
        <taxon>Aspergillus</taxon>
        <taxon>Aspergillus subgen. Circumdati</taxon>
    </lineage>
</organism>
<dbReference type="EMBL" id="AM270098">
    <property type="protein sequence ID" value="CAK32624.1"/>
    <property type="molecule type" value="Genomic_DNA"/>
</dbReference>
<name>A2QKC9_ASPNC</name>
<evidence type="ECO:0000313" key="1">
    <source>
        <dbReference type="EMBL" id="CAK32624.1"/>
    </source>
</evidence>
<keyword evidence="2" id="KW-1185">Reference proteome</keyword>